<evidence type="ECO:0000313" key="4">
    <source>
        <dbReference type="Proteomes" id="UP001148614"/>
    </source>
</evidence>
<feature type="domain" description="Ecp2 effector protein-like" evidence="2">
    <location>
        <begin position="36"/>
        <end position="132"/>
    </location>
</feature>
<dbReference type="InterPro" id="IPR029226">
    <property type="entry name" value="Ecp2-like"/>
</dbReference>
<evidence type="ECO:0000259" key="2">
    <source>
        <dbReference type="Pfam" id="PF14856"/>
    </source>
</evidence>
<dbReference type="Pfam" id="PF14856">
    <property type="entry name" value="Hce2"/>
    <property type="match status" value="1"/>
</dbReference>
<comment type="caution">
    <text evidence="3">The sequence shown here is derived from an EMBL/GenBank/DDBJ whole genome shotgun (WGS) entry which is preliminary data.</text>
</comment>
<proteinExistence type="predicted"/>
<name>A0A9W8TNI8_9PEZI</name>
<evidence type="ECO:0000256" key="1">
    <source>
        <dbReference type="SAM" id="SignalP"/>
    </source>
</evidence>
<dbReference type="EMBL" id="JANPWZ010000586">
    <property type="protein sequence ID" value="KAJ3574808.1"/>
    <property type="molecule type" value="Genomic_DNA"/>
</dbReference>
<evidence type="ECO:0000313" key="3">
    <source>
        <dbReference type="EMBL" id="KAJ3574808.1"/>
    </source>
</evidence>
<dbReference type="VEuPathDB" id="FungiDB:F4678DRAFT_53740"/>
<sequence length="158" mass="17397">MRGIAFLSIVSSALASISNGEHSAEDITFNTKTGVCGASTWNTYTAWDPAIIESCKKIIEYARSLPSAGWLLKGWIGGIENSMWTLCTDGCVFEVRVLLGDQVAPISFTDLADVTRDAIEKFGYQNNVSAYGWNTTITTGIDFECCSVMQRWRSLWDS</sequence>
<keyword evidence="1" id="KW-0732">Signal</keyword>
<accession>A0A9W8TNI8</accession>
<keyword evidence="4" id="KW-1185">Reference proteome</keyword>
<organism evidence="3 4">
    <name type="scientific">Xylaria arbuscula</name>
    <dbReference type="NCBI Taxonomy" id="114810"/>
    <lineage>
        <taxon>Eukaryota</taxon>
        <taxon>Fungi</taxon>
        <taxon>Dikarya</taxon>
        <taxon>Ascomycota</taxon>
        <taxon>Pezizomycotina</taxon>
        <taxon>Sordariomycetes</taxon>
        <taxon>Xylariomycetidae</taxon>
        <taxon>Xylariales</taxon>
        <taxon>Xylariaceae</taxon>
        <taxon>Xylaria</taxon>
    </lineage>
</organism>
<dbReference type="AlphaFoldDB" id="A0A9W8TNI8"/>
<feature type="signal peptide" evidence="1">
    <location>
        <begin position="1"/>
        <end position="15"/>
    </location>
</feature>
<protein>
    <recommendedName>
        <fullName evidence="2">Ecp2 effector protein-like domain-containing protein</fullName>
    </recommendedName>
</protein>
<reference evidence="3" key="1">
    <citation type="submission" date="2022-07" db="EMBL/GenBank/DDBJ databases">
        <title>Genome Sequence of Xylaria arbuscula.</title>
        <authorList>
            <person name="Buettner E."/>
        </authorList>
    </citation>
    <scope>NUCLEOTIDE SEQUENCE</scope>
    <source>
        <strain evidence="3">VT107</strain>
    </source>
</reference>
<gene>
    <name evidence="3" type="ORF">NPX13_g4243</name>
</gene>
<dbReference type="Proteomes" id="UP001148614">
    <property type="component" value="Unassembled WGS sequence"/>
</dbReference>
<feature type="chain" id="PRO_5040802150" description="Ecp2 effector protein-like domain-containing protein" evidence="1">
    <location>
        <begin position="16"/>
        <end position="158"/>
    </location>
</feature>